<gene>
    <name evidence="2" type="ORF">VITISV_040126</name>
</gene>
<reference evidence="2" key="1">
    <citation type="journal article" date="2007" name="PLoS ONE">
        <title>The first genome sequence of an elite grapevine cultivar (Pinot noir Vitis vinifera L.): coping with a highly heterozygous genome.</title>
        <authorList>
            <person name="Velasco R."/>
            <person name="Zharkikh A."/>
            <person name="Troggio M."/>
            <person name="Cartwright D.A."/>
            <person name="Cestaro A."/>
            <person name="Pruss D."/>
            <person name="Pindo M."/>
            <person name="FitzGerald L.M."/>
            <person name="Vezzulli S."/>
            <person name="Reid J."/>
            <person name="Malacarne G."/>
            <person name="Iliev D."/>
            <person name="Coppola G."/>
            <person name="Wardell B."/>
            <person name="Micheletti D."/>
            <person name="Macalma T."/>
            <person name="Facci M."/>
            <person name="Mitchell J.T."/>
            <person name="Perazzolli M."/>
            <person name="Eldredge G."/>
            <person name="Gatto P."/>
            <person name="Oyzerski R."/>
            <person name="Moretto M."/>
            <person name="Gutin N."/>
            <person name="Stefanini M."/>
            <person name="Chen Y."/>
            <person name="Segala C."/>
            <person name="Davenport C."/>
            <person name="Dematte L."/>
            <person name="Mraz A."/>
            <person name="Battilana J."/>
            <person name="Stormo K."/>
            <person name="Costa F."/>
            <person name="Tao Q."/>
            <person name="Si-Ammour A."/>
            <person name="Harkins T."/>
            <person name="Lackey A."/>
            <person name="Perbost C."/>
            <person name="Taillon B."/>
            <person name="Stella A."/>
            <person name="Solovyev V."/>
            <person name="Fawcett J.A."/>
            <person name="Sterck L."/>
            <person name="Vandepoele K."/>
            <person name="Grando S.M."/>
            <person name="Toppo S."/>
            <person name="Moser C."/>
            <person name="Lanchbury J."/>
            <person name="Bogden R."/>
            <person name="Skolnick M."/>
            <person name="Sgaramella V."/>
            <person name="Bhatnagar S.K."/>
            <person name="Fontana P."/>
            <person name="Gutin A."/>
            <person name="Van de Peer Y."/>
            <person name="Salamini F."/>
            <person name="Viola R."/>
        </authorList>
    </citation>
    <scope>NUCLEOTIDE SEQUENCE</scope>
</reference>
<organism evidence="2">
    <name type="scientific">Vitis vinifera</name>
    <name type="common">Grape</name>
    <dbReference type="NCBI Taxonomy" id="29760"/>
    <lineage>
        <taxon>Eukaryota</taxon>
        <taxon>Viridiplantae</taxon>
        <taxon>Streptophyta</taxon>
        <taxon>Embryophyta</taxon>
        <taxon>Tracheophyta</taxon>
        <taxon>Spermatophyta</taxon>
        <taxon>Magnoliopsida</taxon>
        <taxon>eudicotyledons</taxon>
        <taxon>Gunneridae</taxon>
        <taxon>Pentapetalae</taxon>
        <taxon>rosids</taxon>
        <taxon>Vitales</taxon>
        <taxon>Vitaceae</taxon>
        <taxon>Viteae</taxon>
        <taxon>Vitis</taxon>
    </lineage>
</organism>
<sequence length="479" mass="54290">MESSKTKRTEALKSFAISKSGMQGVWDPSGHTIEGRRNVGCGIAHSTRMSHIRNFAPSTFHPDVSHSEFCSADIPPGCLTSGILLCRHSIRIFRIRRLMPDGRRGRFNFPGQTYPDPLIALTQRVSQPFCTVPRQPNSEDFSSEDERLGSSSLGMKKASCACHIEYKIAEEAMNFMSYLAEVSREWDEPNARDMGRMTSQPNAKGEMYILNDGIDMKAKITAMARRLEELEMKKMQKVQAISQTPLQAMSCAICLSYEHLVEECPTIPKPQPPQYKQPAQAPQQASNLEQVMVNLSKGFVGDFVGAQKSINAQLSQKIDRMDGVQNDLSQKIDNLQDSISRFANLKTMQEKENSPSQPHQNQKGIHEMEAKESDKEVDLPTCKLEHDEESETEKEKREEIKGKKKGKSIEKDDYIDEEPLKIVIKEEMMKKHMHPLFPRALYGKIIQSKSQVRDASFIWDPGKLNQDQIFFNGLSLFKD</sequence>
<dbReference type="AlphaFoldDB" id="A5B7W5"/>
<protein>
    <submittedName>
        <fullName evidence="2">Uncharacterized protein</fullName>
    </submittedName>
</protein>
<dbReference type="EMBL" id="AM449809">
    <property type="protein sequence ID" value="CAN72087.1"/>
    <property type="molecule type" value="Genomic_DNA"/>
</dbReference>
<feature type="region of interest" description="Disordered" evidence="1">
    <location>
        <begin position="348"/>
        <end position="408"/>
    </location>
</feature>
<feature type="compositionally biased region" description="Polar residues" evidence="1">
    <location>
        <begin position="354"/>
        <end position="363"/>
    </location>
</feature>
<name>A5B7W5_VITVI</name>
<evidence type="ECO:0000313" key="2">
    <source>
        <dbReference type="EMBL" id="CAN72087.1"/>
    </source>
</evidence>
<feature type="compositionally biased region" description="Basic and acidic residues" evidence="1">
    <location>
        <begin position="364"/>
        <end position="386"/>
    </location>
</feature>
<proteinExistence type="predicted"/>
<feature type="compositionally biased region" description="Basic and acidic residues" evidence="1">
    <location>
        <begin position="393"/>
        <end position="408"/>
    </location>
</feature>
<accession>A5B7W5</accession>
<evidence type="ECO:0000256" key="1">
    <source>
        <dbReference type="SAM" id="MobiDB-lite"/>
    </source>
</evidence>